<organism evidence="3">
    <name type="scientific">Brugia timori</name>
    <dbReference type="NCBI Taxonomy" id="42155"/>
    <lineage>
        <taxon>Eukaryota</taxon>
        <taxon>Metazoa</taxon>
        <taxon>Ecdysozoa</taxon>
        <taxon>Nematoda</taxon>
        <taxon>Chromadorea</taxon>
        <taxon>Rhabditida</taxon>
        <taxon>Spirurina</taxon>
        <taxon>Spiruromorpha</taxon>
        <taxon>Filarioidea</taxon>
        <taxon>Onchocercidae</taxon>
        <taxon>Brugia</taxon>
    </lineage>
</organism>
<evidence type="ECO:0000313" key="2">
    <source>
        <dbReference type="Proteomes" id="UP000280834"/>
    </source>
</evidence>
<dbReference type="AlphaFoldDB" id="A0A0R3QQ73"/>
<protein>
    <submittedName>
        <fullName evidence="1 3">Uncharacterized protein</fullName>
    </submittedName>
</protein>
<gene>
    <name evidence="1" type="ORF">BTMF_LOCUS7909</name>
</gene>
<reference evidence="3" key="1">
    <citation type="submission" date="2017-02" db="UniProtKB">
        <authorList>
            <consortium name="WormBaseParasite"/>
        </authorList>
    </citation>
    <scope>IDENTIFICATION</scope>
</reference>
<evidence type="ECO:0000313" key="3">
    <source>
        <dbReference type="WBParaSite" id="BTMF_0000985801-mRNA-1"/>
    </source>
</evidence>
<name>A0A0R3QQ73_9BILA</name>
<dbReference type="WBParaSite" id="BTMF_0000985801-mRNA-1">
    <property type="protein sequence ID" value="BTMF_0000985801-mRNA-1"/>
    <property type="gene ID" value="BTMF_0000985801"/>
</dbReference>
<evidence type="ECO:0000313" key="1">
    <source>
        <dbReference type="EMBL" id="VDO26273.1"/>
    </source>
</evidence>
<proteinExistence type="predicted"/>
<dbReference type="Proteomes" id="UP000280834">
    <property type="component" value="Unassembled WGS sequence"/>
</dbReference>
<sequence length="54" mass="6279">MKLTVLEARKYLLTTLTTNQSDKPQTETPSPPTTYLHYQLEVNEVLLYVLIKKN</sequence>
<accession>A0A0R3QQ73</accession>
<dbReference type="EMBL" id="UZAG01016151">
    <property type="protein sequence ID" value="VDO26273.1"/>
    <property type="molecule type" value="Genomic_DNA"/>
</dbReference>
<keyword evidence="2" id="KW-1185">Reference proteome</keyword>
<reference evidence="1 2" key="2">
    <citation type="submission" date="2018-11" db="EMBL/GenBank/DDBJ databases">
        <authorList>
            <consortium name="Pathogen Informatics"/>
        </authorList>
    </citation>
    <scope>NUCLEOTIDE SEQUENCE [LARGE SCALE GENOMIC DNA]</scope>
</reference>